<evidence type="ECO:0000256" key="1">
    <source>
        <dbReference type="SAM" id="Phobius"/>
    </source>
</evidence>
<feature type="transmembrane region" description="Helical" evidence="1">
    <location>
        <begin position="44"/>
        <end position="64"/>
    </location>
</feature>
<organism evidence="2">
    <name type="scientific">Graphocephala atropunctata</name>
    <dbReference type="NCBI Taxonomy" id="36148"/>
    <lineage>
        <taxon>Eukaryota</taxon>
        <taxon>Metazoa</taxon>
        <taxon>Ecdysozoa</taxon>
        <taxon>Arthropoda</taxon>
        <taxon>Hexapoda</taxon>
        <taxon>Insecta</taxon>
        <taxon>Pterygota</taxon>
        <taxon>Neoptera</taxon>
        <taxon>Paraneoptera</taxon>
        <taxon>Hemiptera</taxon>
        <taxon>Auchenorrhyncha</taxon>
        <taxon>Membracoidea</taxon>
        <taxon>Cicadellidae</taxon>
        <taxon>Cicadellinae</taxon>
        <taxon>Cicadellini</taxon>
        <taxon>Graphocephala</taxon>
    </lineage>
</organism>
<evidence type="ECO:0000313" key="2">
    <source>
        <dbReference type="EMBL" id="JAT35109.1"/>
    </source>
</evidence>
<evidence type="ECO:0008006" key="3">
    <source>
        <dbReference type="Google" id="ProtNLM"/>
    </source>
</evidence>
<gene>
    <name evidence="2" type="ORF">g.49955</name>
</gene>
<keyword evidence="1" id="KW-1133">Transmembrane helix</keyword>
<proteinExistence type="predicted"/>
<name>A0A1B6MGT8_9HEMI</name>
<dbReference type="AlphaFoldDB" id="A0A1B6MGT8"/>
<feature type="non-terminal residue" evidence="2">
    <location>
        <position position="1"/>
    </location>
</feature>
<feature type="non-terminal residue" evidence="2">
    <location>
        <position position="112"/>
    </location>
</feature>
<keyword evidence="1" id="KW-0472">Membrane</keyword>
<keyword evidence="1" id="KW-0812">Transmembrane</keyword>
<accession>A0A1B6MGT8</accession>
<sequence>SFKFPTNEEYLEDVIAKRSHPMYAPLSTEIRQALMNKKELRYQWWSLMDFIFSAFFVVLVSTIISRLWSSQYYTNSQVKKLITLSHHPETAVDFYFISNIIDMENYLEYTML</sequence>
<protein>
    <recommendedName>
        <fullName evidence="3">Polycystin domain-containing protein</fullName>
    </recommendedName>
</protein>
<reference evidence="2" key="1">
    <citation type="submission" date="2015-11" db="EMBL/GenBank/DDBJ databases">
        <title>De novo transcriptome assembly of four potential Pierce s Disease insect vectors from Arizona vineyards.</title>
        <authorList>
            <person name="Tassone E.E."/>
        </authorList>
    </citation>
    <scope>NUCLEOTIDE SEQUENCE</scope>
</reference>
<dbReference type="EMBL" id="GEBQ01004868">
    <property type="protein sequence ID" value="JAT35109.1"/>
    <property type="molecule type" value="Transcribed_RNA"/>
</dbReference>